<reference evidence="2" key="1">
    <citation type="submission" date="2005-09" db="EMBL/GenBank/DDBJ databases">
        <authorList>
            <person name="Mural R.J."/>
            <person name="Li P.W."/>
            <person name="Adams M.D."/>
            <person name="Amanatides P.G."/>
            <person name="Baden-Tillson H."/>
            <person name="Barnstead M."/>
            <person name="Chin S.H."/>
            <person name="Dew I."/>
            <person name="Evans C.A."/>
            <person name="Ferriera S."/>
            <person name="Flanigan M."/>
            <person name="Fosler C."/>
            <person name="Glodek A."/>
            <person name="Gu Z."/>
            <person name="Holt R.A."/>
            <person name="Jennings D."/>
            <person name="Kraft C.L."/>
            <person name="Lu F."/>
            <person name="Nguyen T."/>
            <person name="Nusskern D.R."/>
            <person name="Pfannkoch C.M."/>
            <person name="Sitter C."/>
            <person name="Sutton G.G."/>
            <person name="Venter J.C."/>
            <person name="Wang Z."/>
            <person name="Woodage T."/>
            <person name="Zheng X.H."/>
            <person name="Zhong F."/>
        </authorList>
    </citation>
    <scope>NUCLEOTIDE SEQUENCE [LARGE SCALE GENOMIC DNA]</scope>
    <source>
        <strain>BN</strain>
        <strain evidence="2">Sprague-Dawley</strain>
    </source>
</reference>
<dbReference type="AlphaFoldDB" id="A6JLH5"/>
<evidence type="ECO:0000313" key="2">
    <source>
        <dbReference type="Proteomes" id="UP000234681"/>
    </source>
</evidence>
<dbReference type="Proteomes" id="UP000234681">
    <property type="component" value="Chromosome 11"/>
</dbReference>
<name>A6JLH5_RAT</name>
<sequence length="74" mass="8336">MVMDQSATEYPRGGMSASFRLTSGQVFHPVPSARPPQPSMQMLCHYYHRTRRKMDGDRVVRAWGHNLPTTSSSG</sequence>
<organism evidence="1 2">
    <name type="scientific">Rattus norvegicus</name>
    <name type="common">Rat</name>
    <dbReference type="NCBI Taxonomy" id="10116"/>
    <lineage>
        <taxon>Eukaryota</taxon>
        <taxon>Metazoa</taxon>
        <taxon>Chordata</taxon>
        <taxon>Craniata</taxon>
        <taxon>Vertebrata</taxon>
        <taxon>Euteleostomi</taxon>
        <taxon>Mammalia</taxon>
        <taxon>Eutheria</taxon>
        <taxon>Euarchontoglires</taxon>
        <taxon>Glires</taxon>
        <taxon>Rodentia</taxon>
        <taxon>Myomorpha</taxon>
        <taxon>Muroidea</taxon>
        <taxon>Muridae</taxon>
        <taxon>Murinae</taxon>
        <taxon>Rattus</taxon>
    </lineage>
</organism>
<accession>A6JLH5</accession>
<proteinExistence type="predicted"/>
<dbReference type="EMBL" id="CH473989">
    <property type="protein sequence ID" value="EDM10740.1"/>
    <property type="molecule type" value="Genomic_DNA"/>
</dbReference>
<protein>
    <submittedName>
        <fullName evidence="1">RCG58704</fullName>
    </submittedName>
</protein>
<gene>
    <name evidence="1" type="ORF">rCG_58704</name>
</gene>
<evidence type="ECO:0000313" key="1">
    <source>
        <dbReference type="EMBL" id="EDM10740.1"/>
    </source>
</evidence>